<evidence type="ECO:0000259" key="2">
    <source>
        <dbReference type="Pfam" id="PF08241"/>
    </source>
</evidence>
<comment type="caution">
    <text evidence="3">The sequence shown here is derived from an EMBL/GenBank/DDBJ whole genome shotgun (WGS) entry which is preliminary data.</text>
</comment>
<dbReference type="EMBL" id="JBFWIC010000024">
    <property type="protein sequence ID" value="MEZ0475917.1"/>
    <property type="molecule type" value="Genomic_DNA"/>
</dbReference>
<dbReference type="InterPro" id="IPR013216">
    <property type="entry name" value="Methyltransf_11"/>
</dbReference>
<dbReference type="Gene3D" id="3.40.50.150">
    <property type="entry name" value="Vaccinia Virus protein VP39"/>
    <property type="match status" value="1"/>
</dbReference>
<protein>
    <submittedName>
        <fullName evidence="3">Methyltransferase domain-containing protein</fullName>
    </submittedName>
</protein>
<keyword evidence="3" id="KW-0489">Methyltransferase</keyword>
<dbReference type="SUPFAM" id="SSF53335">
    <property type="entry name" value="S-adenosyl-L-methionine-dependent methyltransferases"/>
    <property type="match status" value="1"/>
</dbReference>
<sequence>MPAISPAGQPGTPSDWFASPPGQALIDSEAGLVRQALGQRPGPPWLWLAPVPQRADACGRGVCLRVRDGGWDGALRCALPLPLANESVGTVVLQHVPASREQAAALLDECARVLVPGGRLWLFALNPLSPYRWRWRGHDLRASEPLTWRRRMRDAGLAPEAVSQGVGPRWKVEVRDVAGNGPGLCAAYALRAERRVVPLTPIRRRAGLRIPQRAAAG</sequence>
<feature type="domain" description="Methyltransferase type 11" evidence="2">
    <location>
        <begin position="80"/>
        <end position="121"/>
    </location>
</feature>
<reference evidence="3 4" key="1">
    <citation type="submission" date="2024-07" db="EMBL/GenBank/DDBJ databases">
        <title>Luteimonas salilacus sp. nov., isolated from the shore soil of Salt Lake in Tibet of China.</title>
        <authorList>
            <person name="Zhang X."/>
            <person name="Li A."/>
        </authorList>
    </citation>
    <scope>NUCLEOTIDE SEQUENCE [LARGE SCALE GENOMIC DNA]</scope>
    <source>
        <strain evidence="3 4">B3-2-R+30</strain>
    </source>
</reference>
<accession>A0ABV4HT23</accession>
<dbReference type="Proteomes" id="UP001566331">
    <property type="component" value="Unassembled WGS sequence"/>
</dbReference>
<name>A0ABV4HT23_9GAMM</name>
<organism evidence="3 4">
    <name type="scientific">Luteimonas salinilitoris</name>
    <dbReference type="NCBI Taxonomy" id="3237697"/>
    <lineage>
        <taxon>Bacteria</taxon>
        <taxon>Pseudomonadati</taxon>
        <taxon>Pseudomonadota</taxon>
        <taxon>Gammaproteobacteria</taxon>
        <taxon>Lysobacterales</taxon>
        <taxon>Lysobacteraceae</taxon>
        <taxon>Luteimonas</taxon>
    </lineage>
</organism>
<proteinExistence type="predicted"/>
<dbReference type="GO" id="GO:0032259">
    <property type="term" value="P:methylation"/>
    <property type="evidence" value="ECO:0007669"/>
    <property type="project" value="UniProtKB-KW"/>
</dbReference>
<evidence type="ECO:0000313" key="4">
    <source>
        <dbReference type="Proteomes" id="UP001566331"/>
    </source>
</evidence>
<feature type="region of interest" description="Disordered" evidence="1">
    <location>
        <begin position="1"/>
        <end position="20"/>
    </location>
</feature>
<keyword evidence="4" id="KW-1185">Reference proteome</keyword>
<dbReference type="InterPro" id="IPR029063">
    <property type="entry name" value="SAM-dependent_MTases_sf"/>
</dbReference>
<dbReference type="GO" id="GO:0008168">
    <property type="term" value="F:methyltransferase activity"/>
    <property type="evidence" value="ECO:0007669"/>
    <property type="project" value="UniProtKB-KW"/>
</dbReference>
<gene>
    <name evidence="3" type="ORF">AB6713_15045</name>
</gene>
<evidence type="ECO:0000313" key="3">
    <source>
        <dbReference type="EMBL" id="MEZ0475917.1"/>
    </source>
</evidence>
<dbReference type="Pfam" id="PF08241">
    <property type="entry name" value="Methyltransf_11"/>
    <property type="match status" value="1"/>
</dbReference>
<dbReference type="RefSeq" id="WP_370565490.1">
    <property type="nucleotide sequence ID" value="NZ_JBFWIB010000017.1"/>
</dbReference>
<evidence type="ECO:0000256" key="1">
    <source>
        <dbReference type="SAM" id="MobiDB-lite"/>
    </source>
</evidence>
<keyword evidence="3" id="KW-0808">Transferase</keyword>